<dbReference type="InterPro" id="IPR029063">
    <property type="entry name" value="SAM-dependent_MTases_sf"/>
</dbReference>
<proteinExistence type="inferred from homology"/>
<evidence type="ECO:0000256" key="4">
    <source>
        <dbReference type="ARBA" id="ARBA00022603"/>
    </source>
</evidence>
<sequence length="300" mass="33201">MKPIFDPRQVRRAFSRASTSYAGAAALQRGVEAQLLESLEYLDDRVPGVVLDVGSGPAHAALAMRQRWPKSRIVAVDLSLSMLQQAPVRTGWRDRLGLQKPVDRVCADLRLLPFADNSVDVLFSNLCLQWVEDLPSTFAGFRRVLKPDGLLLVSTFGPQTLIELRESFGVADAQPHVSPFASIAEFGDALMRAGFRNPVVDRDVAVHWHPDMTALMREQRAIGATNALAERRRALTGRARFAAAASHYEQFRTAEGLPASWEWITAMAWSPPHGAPIREGAEELARFDAAAIPVRRRKTD</sequence>
<feature type="domain" description="Methyltransferase type 11" evidence="9">
    <location>
        <begin position="51"/>
        <end position="152"/>
    </location>
</feature>
<dbReference type="InterPro" id="IPR011814">
    <property type="entry name" value="BioC"/>
</dbReference>
<dbReference type="InterPro" id="IPR050602">
    <property type="entry name" value="Malonyl-ACP_OMT"/>
</dbReference>
<gene>
    <name evidence="8 10" type="primary">bioC</name>
    <name evidence="10" type="ORF">LTT95_12170</name>
</gene>
<dbReference type="HAMAP" id="MF_00835">
    <property type="entry name" value="BioC"/>
    <property type="match status" value="1"/>
</dbReference>
<evidence type="ECO:0000256" key="1">
    <source>
        <dbReference type="ARBA" id="ARBA00000852"/>
    </source>
</evidence>
<reference evidence="10" key="1">
    <citation type="submission" date="2021-12" db="EMBL/GenBank/DDBJ databases">
        <authorList>
            <person name="Ulrich A."/>
        </authorList>
    </citation>
    <scope>NUCLEOTIDE SEQUENCE</scope>
    <source>
        <strain evidence="10">A1P009</strain>
    </source>
</reference>
<dbReference type="SUPFAM" id="SSF53335">
    <property type="entry name" value="S-adenosyl-L-methionine-dependent methyltransferases"/>
    <property type="match status" value="1"/>
</dbReference>
<name>A0ABS8UDX8_9GAMM</name>
<dbReference type="NCBIfam" id="TIGR02072">
    <property type="entry name" value="BioC"/>
    <property type="match status" value="1"/>
</dbReference>
<dbReference type="EMBL" id="JAJQKU010000003">
    <property type="protein sequence ID" value="MCD9097695.1"/>
    <property type="molecule type" value="Genomic_DNA"/>
</dbReference>
<keyword evidence="5 8" id="KW-0808">Transferase</keyword>
<dbReference type="GO" id="GO:0102130">
    <property type="term" value="F:malonyl-CoA methyltransferase activity"/>
    <property type="evidence" value="ECO:0007669"/>
    <property type="project" value="UniProtKB-EC"/>
</dbReference>
<dbReference type="GO" id="GO:0032259">
    <property type="term" value="P:methylation"/>
    <property type="evidence" value="ECO:0007669"/>
    <property type="project" value="UniProtKB-KW"/>
</dbReference>
<evidence type="ECO:0000256" key="6">
    <source>
        <dbReference type="ARBA" id="ARBA00022691"/>
    </source>
</evidence>
<organism evidence="10 11">
    <name type="scientific">Luteimonas fraxinea</name>
    <dbReference type="NCBI Taxonomy" id="2901869"/>
    <lineage>
        <taxon>Bacteria</taxon>
        <taxon>Pseudomonadati</taxon>
        <taxon>Pseudomonadota</taxon>
        <taxon>Gammaproteobacteria</taxon>
        <taxon>Lysobacterales</taxon>
        <taxon>Lysobacteraceae</taxon>
        <taxon>Luteimonas</taxon>
    </lineage>
</organism>
<evidence type="ECO:0000256" key="2">
    <source>
        <dbReference type="ARBA" id="ARBA00004746"/>
    </source>
</evidence>
<dbReference type="EC" id="2.1.1.197" evidence="3 8"/>
<evidence type="ECO:0000313" key="10">
    <source>
        <dbReference type="EMBL" id="MCD9097695.1"/>
    </source>
</evidence>
<dbReference type="Proteomes" id="UP001430360">
    <property type="component" value="Unassembled WGS sequence"/>
</dbReference>
<evidence type="ECO:0000259" key="9">
    <source>
        <dbReference type="Pfam" id="PF08241"/>
    </source>
</evidence>
<evidence type="ECO:0000256" key="8">
    <source>
        <dbReference type="HAMAP-Rule" id="MF_00835"/>
    </source>
</evidence>
<dbReference type="PANTHER" id="PTHR13090">
    <property type="entry name" value="ARGININE-HYDROXYLASE NDUFAF5, MITOCHONDRIAL"/>
    <property type="match status" value="1"/>
</dbReference>
<reference evidence="10" key="2">
    <citation type="journal article" date="2022" name="Syst. Appl. Microbiol.">
        <title>Physiological and genomic characterisation of Luteimonas fraxinea sp. nov., a bacterial species associated with trees tolerant to ash dieback.</title>
        <authorList>
            <person name="Ulrich K."/>
            <person name="Becker R."/>
            <person name="Behrendt U."/>
            <person name="Kube M."/>
            <person name="Schneck V."/>
            <person name="Ulrich A."/>
        </authorList>
    </citation>
    <scope>NUCLEOTIDE SEQUENCE</scope>
    <source>
        <strain evidence="10">A1P009</strain>
    </source>
</reference>
<dbReference type="CDD" id="cd02440">
    <property type="entry name" value="AdoMet_MTases"/>
    <property type="match status" value="1"/>
</dbReference>
<dbReference type="InterPro" id="IPR013216">
    <property type="entry name" value="Methyltransf_11"/>
</dbReference>
<accession>A0ABS8UDX8</accession>
<keyword evidence="7 8" id="KW-0093">Biotin biosynthesis</keyword>
<keyword evidence="6 8" id="KW-0949">S-adenosyl-L-methionine</keyword>
<keyword evidence="11" id="KW-1185">Reference proteome</keyword>
<protein>
    <recommendedName>
        <fullName evidence="3 8">Malonyl-[acyl-carrier protein] O-methyltransferase</fullName>
        <shortName evidence="8">Malonyl-ACP O-methyltransferase</shortName>
        <ecNumber evidence="3 8">2.1.1.197</ecNumber>
    </recommendedName>
    <alternativeName>
        <fullName evidence="8">Biotin synthesis protein BioC</fullName>
    </alternativeName>
</protein>
<comment type="function">
    <text evidence="8">Converts the free carboxyl group of a malonyl-thioester to its methyl ester by transfer of a methyl group from S-adenosyl-L-methionine (SAM). It allows to synthesize pimeloyl-ACP via the fatty acid synthetic pathway.</text>
</comment>
<dbReference type="PANTHER" id="PTHR13090:SF1">
    <property type="entry name" value="ARGININE-HYDROXYLASE NDUFAF5, MITOCHONDRIAL"/>
    <property type="match status" value="1"/>
</dbReference>
<comment type="similarity">
    <text evidence="8">Belongs to the methyltransferase superfamily.</text>
</comment>
<evidence type="ECO:0000313" key="11">
    <source>
        <dbReference type="Proteomes" id="UP001430360"/>
    </source>
</evidence>
<dbReference type="Gene3D" id="3.40.50.150">
    <property type="entry name" value="Vaccinia Virus protein VP39"/>
    <property type="match status" value="1"/>
</dbReference>
<comment type="pathway">
    <text evidence="2 8">Cofactor biosynthesis; biotin biosynthesis.</text>
</comment>
<evidence type="ECO:0000256" key="5">
    <source>
        <dbReference type="ARBA" id="ARBA00022679"/>
    </source>
</evidence>
<comment type="caution">
    <text evidence="10">The sequence shown here is derived from an EMBL/GenBank/DDBJ whole genome shotgun (WGS) entry which is preliminary data.</text>
</comment>
<comment type="catalytic activity">
    <reaction evidence="1 8">
        <text>malonyl-[ACP] + S-adenosyl-L-methionine = malonyl-[ACP] methyl ester + S-adenosyl-L-homocysteine</text>
        <dbReference type="Rhea" id="RHEA:17105"/>
        <dbReference type="Rhea" id="RHEA-COMP:9623"/>
        <dbReference type="Rhea" id="RHEA-COMP:9954"/>
        <dbReference type="ChEBI" id="CHEBI:57856"/>
        <dbReference type="ChEBI" id="CHEBI:59789"/>
        <dbReference type="ChEBI" id="CHEBI:78449"/>
        <dbReference type="ChEBI" id="CHEBI:78845"/>
        <dbReference type="EC" id="2.1.1.197"/>
    </reaction>
</comment>
<dbReference type="RefSeq" id="WP_232136780.1">
    <property type="nucleotide sequence ID" value="NZ_CP089507.1"/>
</dbReference>
<evidence type="ECO:0000256" key="3">
    <source>
        <dbReference type="ARBA" id="ARBA00012327"/>
    </source>
</evidence>
<dbReference type="Pfam" id="PF08241">
    <property type="entry name" value="Methyltransf_11"/>
    <property type="match status" value="1"/>
</dbReference>
<keyword evidence="4 8" id="KW-0489">Methyltransferase</keyword>
<evidence type="ECO:0000256" key="7">
    <source>
        <dbReference type="ARBA" id="ARBA00022756"/>
    </source>
</evidence>